<protein>
    <submittedName>
        <fullName evidence="1">Uncharacterized protein</fullName>
    </submittedName>
</protein>
<name>A0ACC2KZW1_PERAE</name>
<dbReference type="Proteomes" id="UP001234297">
    <property type="component" value="Chromosome 6"/>
</dbReference>
<evidence type="ECO:0000313" key="2">
    <source>
        <dbReference type="Proteomes" id="UP001234297"/>
    </source>
</evidence>
<accession>A0ACC2KZW1</accession>
<gene>
    <name evidence="1" type="ORF">MRB53_019877</name>
</gene>
<reference evidence="1 2" key="1">
    <citation type="journal article" date="2022" name="Hortic Res">
        <title>A haplotype resolved chromosomal level avocado genome allows analysis of novel avocado genes.</title>
        <authorList>
            <person name="Nath O."/>
            <person name="Fletcher S.J."/>
            <person name="Hayward A."/>
            <person name="Shaw L.M."/>
            <person name="Masouleh A.K."/>
            <person name="Furtado A."/>
            <person name="Henry R.J."/>
            <person name="Mitter N."/>
        </authorList>
    </citation>
    <scope>NUCLEOTIDE SEQUENCE [LARGE SCALE GENOMIC DNA]</scope>
    <source>
        <strain evidence="2">cv. Hass</strain>
    </source>
</reference>
<organism evidence="1 2">
    <name type="scientific">Persea americana</name>
    <name type="common">Avocado</name>
    <dbReference type="NCBI Taxonomy" id="3435"/>
    <lineage>
        <taxon>Eukaryota</taxon>
        <taxon>Viridiplantae</taxon>
        <taxon>Streptophyta</taxon>
        <taxon>Embryophyta</taxon>
        <taxon>Tracheophyta</taxon>
        <taxon>Spermatophyta</taxon>
        <taxon>Magnoliopsida</taxon>
        <taxon>Magnoliidae</taxon>
        <taxon>Laurales</taxon>
        <taxon>Lauraceae</taxon>
        <taxon>Persea</taxon>
    </lineage>
</organism>
<sequence>MVAAEIEQLIPPTALAWECVSPFPPFHSLWRPSPFHTRSHLLPPFPSPSSSTDSTTCNTPKFGESSGATPFFAFPLDVLTHILSLLDGSTLTSDSCTPS</sequence>
<dbReference type="EMBL" id="CM056814">
    <property type="protein sequence ID" value="KAJ8626570.1"/>
    <property type="molecule type" value="Genomic_DNA"/>
</dbReference>
<keyword evidence="2" id="KW-1185">Reference proteome</keyword>
<evidence type="ECO:0000313" key="1">
    <source>
        <dbReference type="EMBL" id="KAJ8626570.1"/>
    </source>
</evidence>
<comment type="caution">
    <text evidence="1">The sequence shown here is derived from an EMBL/GenBank/DDBJ whole genome shotgun (WGS) entry which is preliminary data.</text>
</comment>
<proteinExistence type="predicted"/>